<dbReference type="STRING" id="1229727.Ga0080559_TMP1821"/>
<dbReference type="KEGG" id="tpro:Ga0080559_TMP1821"/>
<evidence type="ECO:0000256" key="1">
    <source>
        <dbReference type="SAM" id="Phobius"/>
    </source>
</evidence>
<evidence type="ECO:0000313" key="3">
    <source>
        <dbReference type="Proteomes" id="UP000186559"/>
    </source>
</evidence>
<dbReference type="EMBL" id="CP014796">
    <property type="protein sequence ID" value="APX22617.1"/>
    <property type="molecule type" value="Genomic_DNA"/>
</dbReference>
<proteinExistence type="predicted"/>
<name>A0A1U7D373_9RHOB</name>
<gene>
    <name evidence="2" type="ORF">Ga0080559_TMP1821</name>
</gene>
<evidence type="ECO:0008006" key="4">
    <source>
        <dbReference type="Google" id="ProtNLM"/>
    </source>
</evidence>
<dbReference type="OrthoDB" id="7949130at2"/>
<dbReference type="PIRSF" id="PIRSF033239">
    <property type="entry name" value="ExoD"/>
    <property type="match status" value="1"/>
</dbReference>
<feature type="transmembrane region" description="Helical" evidence="1">
    <location>
        <begin position="174"/>
        <end position="197"/>
    </location>
</feature>
<dbReference type="InterPro" id="IPR010331">
    <property type="entry name" value="ExoD"/>
</dbReference>
<keyword evidence="1" id="KW-0472">Membrane</keyword>
<dbReference type="PANTHER" id="PTHR41795:SF1">
    <property type="entry name" value="EXOPOLYSACCHARIDE SYNTHESIS PROTEIN"/>
    <property type="match status" value="1"/>
</dbReference>
<accession>A0A1U7D373</accession>
<dbReference type="RefSeq" id="WP_017469006.1">
    <property type="nucleotide sequence ID" value="NZ_BMEW01000004.1"/>
</dbReference>
<dbReference type="Pfam" id="PF06055">
    <property type="entry name" value="ExoD"/>
    <property type="match status" value="1"/>
</dbReference>
<protein>
    <recommendedName>
        <fullName evidence="4">Exopolysaccharide synthesis, ExoD</fullName>
    </recommendedName>
</protein>
<keyword evidence="1" id="KW-0812">Transmembrane</keyword>
<reference evidence="2 3" key="1">
    <citation type="submission" date="2016-03" db="EMBL/GenBank/DDBJ databases">
        <title>Deep-sea bacteria in the southern Pacific.</title>
        <authorList>
            <person name="Tang K."/>
        </authorList>
    </citation>
    <scope>NUCLEOTIDE SEQUENCE [LARGE SCALE GENOMIC DNA]</scope>
    <source>
        <strain evidence="2 3">JLT2016</strain>
    </source>
</reference>
<feature type="transmembrane region" description="Helical" evidence="1">
    <location>
        <begin position="58"/>
        <end position="78"/>
    </location>
</feature>
<dbReference type="AlphaFoldDB" id="A0A1U7D373"/>
<sequence length="198" mass="21600">MATESPARPVGEIVDRLDSATNQPSLSVHDLLEEFGESSFLPALMVPALLTVSPLSGIPLFSTVCGLTIAFIAGQMLLRRSHLWLPGFIMRRRIDGPRARTAVSKLRRLSDWLDRHSRQRFRVLTVPPFRQWLYLLCFLCGAAMPFLELVPFSSSLLGTAVMIMATALLARDGLLALIGSVVIGAVAIGVPLFAFGVI</sequence>
<dbReference type="PANTHER" id="PTHR41795">
    <property type="entry name" value="EXOPOLYSACCHARIDE SYNTHESIS PROTEIN"/>
    <property type="match status" value="1"/>
</dbReference>
<feature type="transmembrane region" description="Helical" evidence="1">
    <location>
        <begin position="132"/>
        <end position="154"/>
    </location>
</feature>
<organism evidence="2 3">
    <name type="scientific">Salipiger profundus</name>
    <dbReference type="NCBI Taxonomy" id="1229727"/>
    <lineage>
        <taxon>Bacteria</taxon>
        <taxon>Pseudomonadati</taxon>
        <taxon>Pseudomonadota</taxon>
        <taxon>Alphaproteobacteria</taxon>
        <taxon>Rhodobacterales</taxon>
        <taxon>Roseobacteraceae</taxon>
        <taxon>Salipiger</taxon>
    </lineage>
</organism>
<keyword evidence="1" id="KW-1133">Transmembrane helix</keyword>
<evidence type="ECO:0000313" key="2">
    <source>
        <dbReference type="EMBL" id="APX22617.1"/>
    </source>
</evidence>
<dbReference type="Proteomes" id="UP000186559">
    <property type="component" value="Chromosome"/>
</dbReference>
<keyword evidence="3" id="KW-1185">Reference proteome</keyword>